<dbReference type="InterPro" id="IPR003740">
    <property type="entry name" value="YitT"/>
</dbReference>
<feature type="transmembrane region" description="Helical" evidence="6">
    <location>
        <begin position="45"/>
        <end position="67"/>
    </location>
</feature>
<evidence type="ECO:0000313" key="8">
    <source>
        <dbReference type="EMBL" id="MCR1899077.1"/>
    </source>
</evidence>
<keyword evidence="3 6" id="KW-0812">Transmembrane</keyword>
<evidence type="ECO:0000256" key="5">
    <source>
        <dbReference type="ARBA" id="ARBA00023136"/>
    </source>
</evidence>
<evidence type="ECO:0000256" key="2">
    <source>
        <dbReference type="ARBA" id="ARBA00022475"/>
    </source>
</evidence>
<evidence type="ECO:0000256" key="4">
    <source>
        <dbReference type="ARBA" id="ARBA00022989"/>
    </source>
</evidence>
<feature type="domain" description="DUF2179" evidence="7">
    <location>
        <begin position="218"/>
        <end position="272"/>
    </location>
</feature>
<feature type="transmembrane region" description="Helical" evidence="6">
    <location>
        <begin position="79"/>
        <end position="96"/>
    </location>
</feature>
<dbReference type="PIRSF" id="PIRSF006483">
    <property type="entry name" value="Membrane_protein_YitT"/>
    <property type="match status" value="1"/>
</dbReference>
<feature type="transmembrane region" description="Helical" evidence="6">
    <location>
        <begin position="102"/>
        <end position="123"/>
    </location>
</feature>
<feature type="transmembrane region" description="Helical" evidence="6">
    <location>
        <begin position="5"/>
        <end position="25"/>
    </location>
</feature>
<feature type="transmembrane region" description="Helical" evidence="6">
    <location>
        <begin position="144"/>
        <end position="165"/>
    </location>
</feature>
<dbReference type="EMBL" id="JANKAS010000007">
    <property type="protein sequence ID" value="MCR1899077.1"/>
    <property type="molecule type" value="Genomic_DNA"/>
</dbReference>
<dbReference type="CDD" id="cd16380">
    <property type="entry name" value="YitT_C"/>
    <property type="match status" value="1"/>
</dbReference>
<dbReference type="Gene3D" id="3.30.70.120">
    <property type="match status" value="1"/>
</dbReference>
<dbReference type="Pfam" id="PF02588">
    <property type="entry name" value="YitT_membrane"/>
    <property type="match status" value="1"/>
</dbReference>
<dbReference type="InterPro" id="IPR019264">
    <property type="entry name" value="DUF2179"/>
</dbReference>
<evidence type="ECO:0000313" key="9">
    <source>
        <dbReference type="Proteomes" id="UP001205748"/>
    </source>
</evidence>
<organism evidence="8 9">
    <name type="scientific">Irregularibacter muris</name>
    <dbReference type="NCBI Taxonomy" id="1796619"/>
    <lineage>
        <taxon>Bacteria</taxon>
        <taxon>Bacillati</taxon>
        <taxon>Bacillota</taxon>
        <taxon>Clostridia</taxon>
        <taxon>Eubacteriales</taxon>
        <taxon>Eubacteriaceae</taxon>
        <taxon>Irregularibacter</taxon>
    </lineage>
</organism>
<protein>
    <submittedName>
        <fullName evidence="8">YitT family protein</fullName>
    </submittedName>
</protein>
<accession>A0AAE3HGJ8</accession>
<dbReference type="GO" id="GO:0005886">
    <property type="term" value="C:plasma membrane"/>
    <property type="evidence" value="ECO:0007669"/>
    <property type="project" value="UniProtKB-SubCell"/>
</dbReference>
<evidence type="ECO:0000259" key="7">
    <source>
        <dbReference type="Pfam" id="PF10035"/>
    </source>
</evidence>
<evidence type="ECO:0000256" key="3">
    <source>
        <dbReference type="ARBA" id="ARBA00022692"/>
    </source>
</evidence>
<sequence>MYKTFVEYAGITLGCVIMAISLNAFSVPNKIAPGGVGGLATVIHYLFNLPVGATMLALNVPLFIWGIKSLGKEAAIKTLYGTIVLSVLVDYVIVLPNFTSDLFLAAIFGGIVMGIGLGFVFRYGGTTGGTDLAAAIVHKFIPGFTVGAILMVIDFCVVVAAGLVFRQPEVSLYSLICLYASVKMLDFTQEGIGYAKAFYIISNHPEEIAQEIMKELDRGVTALRAQGMYTQEDRNVLLCVVNRAQVNKMKEIVHSVDQRAFVILSEVREVLGEGFKDYTNHK</sequence>
<keyword evidence="9" id="KW-1185">Reference proteome</keyword>
<dbReference type="PANTHER" id="PTHR33545:SF5">
    <property type="entry name" value="UPF0750 MEMBRANE PROTEIN YITT"/>
    <property type="match status" value="1"/>
</dbReference>
<dbReference type="PANTHER" id="PTHR33545">
    <property type="entry name" value="UPF0750 MEMBRANE PROTEIN YITT-RELATED"/>
    <property type="match status" value="1"/>
</dbReference>
<dbReference type="AlphaFoldDB" id="A0AAE3HGJ8"/>
<keyword evidence="4 6" id="KW-1133">Transmembrane helix</keyword>
<keyword evidence="5 6" id="KW-0472">Membrane</keyword>
<name>A0AAE3HGJ8_9FIRM</name>
<evidence type="ECO:0000256" key="1">
    <source>
        <dbReference type="ARBA" id="ARBA00004651"/>
    </source>
</evidence>
<reference evidence="8" key="1">
    <citation type="submission" date="2022-07" db="EMBL/GenBank/DDBJ databases">
        <title>Enhanced cultured diversity of the mouse gut microbiota enables custom-made synthetic communities.</title>
        <authorList>
            <person name="Afrizal A."/>
        </authorList>
    </citation>
    <scope>NUCLEOTIDE SEQUENCE</scope>
    <source>
        <strain evidence="8">DSM 28593</strain>
    </source>
</reference>
<dbReference type="InterPro" id="IPR015867">
    <property type="entry name" value="N-reg_PII/ATP_PRibTrfase_C"/>
</dbReference>
<dbReference type="Pfam" id="PF10035">
    <property type="entry name" value="DUF2179"/>
    <property type="match status" value="1"/>
</dbReference>
<comment type="caution">
    <text evidence="8">The sequence shown here is derived from an EMBL/GenBank/DDBJ whole genome shotgun (WGS) entry which is preliminary data.</text>
</comment>
<gene>
    <name evidence="8" type="ORF">NSA47_08790</name>
</gene>
<dbReference type="InterPro" id="IPR051461">
    <property type="entry name" value="UPF0750_membrane"/>
</dbReference>
<evidence type="ECO:0000256" key="6">
    <source>
        <dbReference type="SAM" id="Phobius"/>
    </source>
</evidence>
<keyword evidence="2" id="KW-1003">Cell membrane</keyword>
<proteinExistence type="predicted"/>
<dbReference type="Proteomes" id="UP001205748">
    <property type="component" value="Unassembled WGS sequence"/>
</dbReference>
<comment type="subcellular location">
    <subcellularLocation>
        <location evidence="1">Cell membrane</location>
        <topology evidence="1">Multi-pass membrane protein</topology>
    </subcellularLocation>
</comment>